<comment type="caution">
    <text evidence="1">The sequence shown here is derived from an EMBL/GenBank/DDBJ whole genome shotgun (WGS) entry which is preliminary data.</text>
</comment>
<organism evidence="1 2">
    <name type="scientific">Dethiosulfatarculus sandiegensis</name>
    <dbReference type="NCBI Taxonomy" id="1429043"/>
    <lineage>
        <taxon>Bacteria</taxon>
        <taxon>Pseudomonadati</taxon>
        <taxon>Thermodesulfobacteriota</taxon>
        <taxon>Desulfarculia</taxon>
        <taxon>Desulfarculales</taxon>
        <taxon>Desulfarculaceae</taxon>
        <taxon>Dethiosulfatarculus</taxon>
    </lineage>
</organism>
<evidence type="ECO:0000313" key="2">
    <source>
        <dbReference type="Proteomes" id="UP000032233"/>
    </source>
</evidence>
<accession>A0A0D2HR90</accession>
<keyword evidence="2" id="KW-1185">Reference proteome</keyword>
<sequence length="110" mass="12291">MVRQGRVAGGESQWIKAVSLWPHGNIDASLETGNMRCWVVAVVRQKGIGPVVLDARRFKLISHNQKRMKNTMPDPWPMPCEVDWLGATQPISPVNDSGGNKLFCAPVIRW</sequence>
<evidence type="ECO:0000313" key="1">
    <source>
        <dbReference type="EMBL" id="KIX13013.1"/>
    </source>
</evidence>
<proteinExistence type="predicted"/>
<dbReference type="STRING" id="1429043.X474_16395"/>
<dbReference type="Proteomes" id="UP000032233">
    <property type="component" value="Unassembled WGS sequence"/>
</dbReference>
<dbReference type="EMBL" id="AZAC01000020">
    <property type="protein sequence ID" value="KIX13013.1"/>
    <property type="molecule type" value="Genomic_DNA"/>
</dbReference>
<dbReference type="RefSeq" id="WP_044349951.1">
    <property type="nucleotide sequence ID" value="NZ_AZAC01000020.1"/>
</dbReference>
<dbReference type="InParanoid" id="A0A0D2HR90"/>
<gene>
    <name evidence="1" type="ORF">X474_16395</name>
</gene>
<name>A0A0D2HR90_9BACT</name>
<protein>
    <submittedName>
        <fullName evidence="1">Uncharacterized protein</fullName>
    </submittedName>
</protein>
<reference evidence="1 2" key="1">
    <citation type="submission" date="2013-11" db="EMBL/GenBank/DDBJ databases">
        <title>Metagenomic analysis of a methanogenic consortium involved in long chain n-alkane degradation.</title>
        <authorList>
            <person name="Davidova I.A."/>
            <person name="Callaghan A.V."/>
            <person name="Wawrik B."/>
            <person name="Pruitt S."/>
            <person name="Marks C."/>
            <person name="Duncan K.E."/>
            <person name="Suflita J.M."/>
        </authorList>
    </citation>
    <scope>NUCLEOTIDE SEQUENCE [LARGE SCALE GENOMIC DNA]</scope>
    <source>
        <strain evidence="1 2">SPR</strain>
    </source>
</reference>
<dbReference type="AlphaFoldDB" id="A0A0D2HR90"/>